<dbReference type="OrthoDB" id="619536at2759"/>
<name>A0A8H6HWD2_9AGAR</name>
<proteinExistence type="inferred from homology"/>
<evidence type="ECO:0000313" key="10">
    <source>
        <dbReference type="EMBL" id="KAF6754438.1"/>
    </source>
</evidence>
<evidence type="ECO:0000259" key="9">
    <source>
        <dbReference type="Pfam" id="PF08511"/>
    </source>
</evidence>
<protein>
    <recommendedName>
        <fullName evidence="8">Ubiquinone biosynthesis protein</fullName>
    </recommendedName>
</protein>
<dbReference type="InterPro" id="IPR013718">
    <property type="entry name" value="COQ9_C"/>
</dbReference>
<dbReference type="AlphaFoldDB" id="A0A8H6HWD2"/>
<comment type="pathway">
    <text evidence="2 8">Cofactor biosynthesis; ubiquinone biosynthesis.</text>
</comment>
<organism evidence="10 11">
    <name type="scientific">Ephemerocybe angulata</name>
    <dbReference type="NCBI Taxonomy" id="980116"/>
    <lineage>
        <taxon>Eukaryota</taxon>
        <taxon>Fungi</taxon>
        <taxon>Dikarya</taxon>
        <taxon>Basidiomycota</taxon>
        <taxon>Agaricomycotina</taxon>
        <taxon>Agaricomycetes</taxon>
        <taxon>Agaricomycetidae</taxon>
        <taxon>Agaricales</taxon>
        <taxon>Agaricineae</taxon>
        <taxon>Psathyrellaceae</taxon>
        <taxon>Ephemerocybe</taxon>
    </lineage>
</organism>
<keyword evidence="4 8" id="KW-0831">Ubiquinone biosynthesis</keyword>
<dbReference type="GO" id="GO:0005743">
    <property type="term" value="C:mitochondrial inner membrane"/>
    <property type="evidence" value="ECO:0007669"/>
    <property type="project" value="TreeGrafter"/>
</dbReference>
<evidence type="ECO:0000256" key="7">
    <source>
        <dbReference type="ARBA" id="ARBA00023128"/>
    </source>
</evidence>
<gene>
    <name evidence="10" type="ORF">DFP72DRAFT_848248</name>
</gene>
<accession>A0A8H6HWD2</accession>
<evidence type="ECO:0000256" key="5">
    <source>
        <dbReference type="ARBA" id="ARBA00022946"/>
    </source>
</evidence>
<dbReference type="GO" id="GO:0006744">
    <property type="term" value="P:ubiquinone biosynthetic process"/>
    <property type="evidence" value="ECO:0007669"/>
    <property type="project" value="UniProtKB-UniRule"/>
</dbReference>
<dbReference type="Proteomes" id="UP000521943">
    <property type="component" value="Unassembled WGS sequence"/>
</dbReference>
<dbReference type="InterPro" id="IPR012762">
    <property type="entry name" value="Ubiq_biosynth_COQ9"/>
</dbReference>
<reference evidence="10 11" key="1">
    <citation type="submission" date="2020-07" db="EMBL/GenBank/DDBJ databases">
        <title>Comparative genomics of pyrophilous fungi reveals a link between fire events and developmental genes.</title>
        <authorList>
            <consortium name="DOE Joint Genome Institute"/>
            <person name="Steindorff A.S."/>
            <person name="Carver A."/>
            <person name="Calhoun S."/>
            <person name="Stillman K."/>
            <person name="Liu H."/>
            <person name="Lipzen A."/>
            <person name="Pangilinan J."/>
            <person name="Labutti K."/>
            <person name="Bruns T.D."/>
            <person name="Grigoriev I.V."/>
        </authorList>
    </citation>
    <scope>NUCLEOTIDE SEQUENCE [LARGE SCALE GENOMIC DNA]</scope>
    <source>
        <strain evidence="10 11">CBS 144469</strain>
    </source>
</reference>
<evidence type="ECO:0000256" key="1">
    <source>
        <dbReference type="ARBA" id="ARBA00004173"/>
    </source>
</evidence>
<evidence type="ECO:0000256" key="3">
    <source>
        <dbReference type="ARBA" id="ARBA00010766"/>
    </source>
</evidence>
<comment type="caution">
    <text evidence="10">The sequence shown here is derived from an EMBL/GenBank/DDBJ whole genome shotgun (WGS) entry which is preliminary data.</text>
</comment>
<evidence type="ECO:0000256" key="6">
    <source>
        <dbReference type="ARBA" id="ARBA00023121"/>
    </source>
</evidence>
<comment type="function">
    <text evidence="8">Membrane-associated protein that warps the membrane surface to access and bind aromatic isoprenes with high specificity, including ubiquinone (CoQ) isoprene intermediates and presents them directly to Coq7, therefore facilitating the Coq7-mediated hydroxylase step. Participates in the biosynthesis of coenzyme Q, also named ubiquinone, an essential lipid-soluble electron transporter for aerobic cellular respiration.</text>
</comment>
<comment type="similarity">
    <text evidence="3 8">Belongs to the COQ9 family.</text>
</comment>
<dbReference type="Pfam" id="PF08511">
    <property type="entry name" value="COQ9"/>
    <property type="match status" value="1"/>
</dbReference>
<dbReference type="PANTHER" id="PTHR21427:SF19">
    <property type="entry name" value="UBIQUINONE BIOSYNTHESIS PROTEIN COQ9, MITOCHONDRIAL"/>
    <property type="match status" value="1"/>
</dbReference>
<keyword evidence="11" id="KW-1185">Reference proteome</keyword>
<keyword evidence="5" id="KW-0809">Transit peptide</keyword>
<keyword evidence="7 8" id="KW-0496">Mitochondrion</keyword>
<evidence type="ECO:0000256" key="2">
    <source>
        <dbReference type="ARBA" id="ARBA00004749"/>
    </source>
</evidence>
<keyword evidence="6 8" id="KW-0446">Lipid-binding</keyword>
<evidence type="ECO:0000256" key="4">
    <source>
        <dbReference type="ARBA" id="ARBA00022688"/>
    </source>
</evidence>
<dbReference type="PANTHER" id="PTHR21427">
    <property type="entry name" value="UBIQUINONE BIOSYNTHESIS PROTEIN COQ9, MITOCHONDRIAL"/>
    <property type="match status" value="1"/>
</dbReference>
<dbReference type="UniPathway" id="UPA00232"/>
<feature type="domain" description="COQ9 C-terminal" evidence="9">
    <location>
        <begin position="128"/>
        <end position="187"/>
    </location>
</feature>
<evidence type="ECO:0000256" key="8">
    <source>
        <dbReference type="RuleBase" id="RU366063"/>
    </source>
</evidence>
<dbReference type="GO" id="GO:0008289">
    <property type="term" value="F:lipid binding"/>
    <property type="evidence" value="ECO:0007669"/>
    <property type="project" value="UniProtKB-UniRule"/>
</dbReference>
<comment type="subcellular location">
    <subcellularLocation>
        <location evidence="1 8">Mitochondrion</location>
    </subcellularLocation>
</comment>
<sequence length="461" mass="50349">MASSTKLLKLAIPLVRTHGFSREALARSVLELPAGEAHSEPLSDSAVSSLFGEGDKARKTLIEAWMVDGVRYMQKAEAESTSAPPTLRDVLRTRLQYNEPVLAQLPEAFALLATTSSKFHFADPLPALYHAGRIADEACYAVGDKSLHLSWYTKRASIASVYTAAELHQLVSPNTAYAFLDSLLDKSATLSNSLGEVSLFSSYILKSWQGIIKKRYGSFRLGFMLKSAIGTCPSLYNHHHSTANRTRTRAQALEFNMDPASLPFTPNFSAKHSALIDATLSAVWEKLGTAAAHTDVCKLSSLCTKIDIGEEDVVELGPEGKVEGLSFLKKEIAAAGDQAEGKKARARRQNFSLEEAVPVLFGAIKSKVNILGTLTWVDPTPEALASSGPLYSVYESEVVGGLAIQIYRLREMRVVDEGGKQLTRITESLYGVGPGYLNWLIAKEAVEKHKMHVGRYPELFN</sequence>
<dbReference type="EMBL" id="JACGCI010000034">
    <property type="protein sequence ID" value="KAF6754438.1"/>
    <property type="molecule type" value="Genomic_DNA"/>
</dbReference>
<evidence type="ECO:0000313" key="11">
    <source>
        <dbReference type="Proteomes" id="UP000521943"/>
    </source>
</evidence>